<keyword evidence="2 5" id="KW-0812">Transmembrane</keyword>
<dbReference type="SUPFAM" id="SSF103473">
    <property type="entry name" value="MFS general substrate transporter"/>
    <property type="match status" value="1"/>
</dbReference>
<dbReference type="PANTHER" id="PTHR11662">
    <property type="entry name" value="SOLUTE CARRIER FAMILY 17"/>
    <property type="match status" value="1"/>
</dbReference>
<evidence type="ECO:0000256" key="5">
    <source>
        <dbReference type="SAM" id="Phobius"/>
    </source>
</evidence>
<dbReference type="FunFam" id="1.20.1250.20:FF:000532">
    <property type="entry name" value="SLC (SoLute Carrier) homolog"/>
    <property type="match status" value="1"/>
</dbReference>
<dbReference type="WBParaSite" id="Minc3s00056g02894">
    <property type="protein sequence ID" value="Minc3s00056g02894"/>
    <property type="gene ID" value="Minc3s00056g02894"/>
</dbReference>
<dbReference type="GO" id="GO:0006820">
    <property type="term" value="P:monoatomic anion transport"/>
    <property type="evidence" value="ECO:0007669"/>
    <property type="project" value="TreeGrafter"/>
</dbReference>
<dbReference type="InterPro" id="IPR020846">
    <property type="entry name" value="MFS_dom"/>
</dbReference>
<feature type="transmembrane region" description="Helical" evidence="5">
    <location>
        <begin position="352"/>
        <end position="374"/>
    </location>
</feature>
<dbReference type="Proteomes" id="UP000887563">
    <property type="component" value="Unplaced"/>
</dbReference>
<sequence>MAISIHPKKNSNEDIPPSTLTYRWFLSYRMMTASIVHMMNANLGMAMVCMVDEDYSPSIKNESNNALEYELKNFTSVFGAAPRVHWSSEDQGWIFAAFNAGLLCMLFTGFLADKFNAKYMIIVSVLLASMANIAIPLTATFNVGYAIAARFMVGLAEALLQPAINSLVTRWFPASERSYALGLATGGRQFGTLLIIPTAGALCAQNIFLGGWPSIFYVSAFSGLLFVLIYILVGADKPSKQNCISKGELTFITVANSLEQMGQKRINRKVPWKCILKSPPVWAALVSVVCHEFPLMTMIMFLPAYLHDVHHYDSTQNGIYSALPTLALWISKITSSWLNTWLQENTKWGVSYISRVLNAIGSIGLSLFMLGATFLDSSRASLAVVLLCFSMFFTGLHTPGCQAALVAVAPAFSGAITGLTFFFVAISGIINPGMTKLIVRNGSASEWNIVFYISTFIGLIPVIVFSWWGSADIQNWAKRPSSTPSTTSCPTLATIESICEGKNSEVNQKEYPQKIEEKY</sequence>
<protein>
    <submittedName>
        <fullName evidence="8">Major facilitator superfamily (MFS) profile domain-containing protein</fullName>
    </submittedName>
</protein>
<dbReference type="GO" id="GO:0016020">
    <property type="term" value="C:membrane"/>
    <property type="evidence" value="ECO:0007669"/>
    <property type="project" value="UniProtKB-SubCell"/>
</dbReference>
<feature type="transmembrane region" description="Helical" evidence="5">
    <location>
        <begin position="318"/>
        <end position="340"/>
    </location>
</feature>
<evidence type="ECO:0000313" key="7">
    <source>
        <dbReference type="Proteomes" id="UP000887563"/>
    </source>
</evidence>
<evidence type="ECO:0000256" key="4">
    <source>
        <dbReference type="ARBA" id="ARBA00023136"/>
    </source>
</evidence>
<organism evidence="7 8">
    <name type="scientific">Meloidogyne incognita</name>
    <name type="common">Southern root-knot nematode worm</name>
    <name type="synonym">Oxyuris incognita</name>
    <dbReference type="NCBI Taxonomy" id="6306"/>
    <lineage>
        <taxon>Eukaryota</taxon>
        <taxon>Metazoa</taxon>
        <taxon>Ecdysozoa</taxon>
        <taxon>Nematoda</taxon>
        <taxon>Chromadorea</taxon>
        <taxon>Rhabditida</taxon>
        <taxon>Tylenchina</taxon>
        <taxon>Tylenchomorpha</taxon>
        <taxon>Tylenchoidea</taxon>
        <taxon>Meloidogynidae</taxon>
        <taxon>Meloidogyninae</taxon>
        <taxon>Meloidogyne</taxon>
        <taxon>Meloidogyne incognita group</taxon>
    </lineage>
</organism>
<reference evidence="8" key="1">
    <citation type="submission" date="2022-11" db="UniProtKB">
        <authorList>
            <consortium name="WormBaseParasite"/>
        </authorList>
    </citation>
    <scope>IDENTIFICATION</scope>
</reference>
<feature type="transmembrane region" description="Helical" evidence="5">
    <location>
        <begin position="92"/>
        <end position="112"/>
    </location>
</feature>
<evidence type="ECO:0000259" key="6">
    <source>
        <dbReference type="PROSITE" id="PS50850"/>
    </source>
</evidence>
<dbReference type="InterPro" id="IPR050382">
    <property type="entry name" value="MFS_Na/Anion_cotransporter"/>
</dbReference>
<feature type="transmembrane region" description="Helical" evidence="5">
    <location>
        <begin position="403"/>
        <end position="429"/>
    </location>
</feature>
<dbReference type="PROSITE" id="PS50850">
    <property type="entry name" value="MFS"/>
    <property type="match status" value="1"/>
</dbReference>
<evidence type="ECO:0000313" key="8">
    <source>
        <dbReference type="WBParaSite" id="Minc3s00056g02894"/>
    </source>
</evidence>
<evidence type="ECO:0000256" key="3">
    <source>
        <dbReference type="ARBA" id="ARBA00022989"/>
    </source>
</evidence>
<feature type="transmembrane region" description="Helical" evidence="5">
    <location>
        <begin position="215"/>
        <end position="233"/>
    </location>
</feature>
<feature type="domain" description="Major facilitator superfamily (MFS) profile" evidence="6">
    <location>
        <begin position="30"/>
        <end position="473"/>
    </location>
</feature>
<evidence type="ECO:0000256" key="1">
    <source>
        <dbReference type="ARBA" id="ARBA00004141"/>
    </source>
</evidence>
<dbReference type="AlphaFoldDB" id="A0A914KN66"/>
<keyword evidence="3 5" id="KW-1133">Transmembrane helix</keyword>
<feature type="transmembrane region" description="Helical" evidence="5">
    <location>
        <begin position="380"/>
        <end position="396"/>
    </location>
</feature>
<feature type="transmembrane region" description="Helical" evidence="5">
    <location>
        <begin position="449"/>
        <end position="469"/>
    </location>
</feature>
<proteinExistence type="predicted"/>
<comment type="subcellular location">
    <subcellularLocation>
        <location evidence="1">Membrane</location>
        <topology evidence="1">Multi-pass membrane protein</topology>
    </subcellularLocation>
</comment>
<feature type="transmembrane region" description="Helical" evidence="5">
    <location>
        <begin position="281"/>
        <end position="306"/>
    </location>
</feature>
<evidence type="ECO:0000256" key="2">
    <source>
        <dbReference type="ARBA" id="ARBA00022692"/>
    </source>
</evidence>
<name>A0A914KN66_MELIC</name>
<feature type="transmembrane region" description="Helical" evidence="5">
    <location>
        <begin position="190"/>
        <end position="209"/>
    </location>
</feature>
<keyword evidence="7" id="KW-1185">Reference proteome</keyword>
<accession>A0A914KN66</accession>
<dbReference type="Gene3D" id="1.20.1250.20">
    <property type="entry name" value="MFS general substrate transporter like domains"/>
    <property type="match status" value="2"/>
</dbReference>
<keyword evidence="4 5" id="KW-0472">Membrane</keyword>
<feature type="transmembrane region" description="Helical" evidence="5">
    <location>
        <begin position="119"/>
        <end position="141"/>
    </location>
</feature>
<dbReference type="Pfam" id="PF07690">
    <property type="entry name" value="MFS_1"/>
    <property type="match status" value="1"/>
</dbReference>
<dbReference type="InterPro" id="IPR011701">
    <property type="entry name" value="MFS"/>
</dbReference>
<feature type="transmembrane region" description="Helical" evidence="5">
    <location>
        <begin position="147"/>
        <end position="169"/>
    </location>
</feature>
<dbReference type="InterPro" id="IPR036259">
    <property type="entry name" value="MFS_trans_sf"/>
</dbReference>
<dbReference type="GO" id="GO:0022857">
    <property type="term" value="F:transmembrane transporter activity"/>
    <property type="evidence" value="ECO:0007669"/>
    <property type="project" value="InterPro"/>
</dbReference>
<dbReference type="PANTHER" id="PTHR11662:SF331">
    <property type="entry name" value="MAJOR FACILITATOR SUPERFAMILY (MFS) PROFILE DOMAIN-CONTAINING PROTEIN"/>
    <property type="match status" value="1"/>
</dbReference>